<name>B3DZ16_METI4</name>
<gene>
    <name evidence="2" type="ordered locus">Minf_2054</name>
</gene>
<evidence type="ECO:0000313" key="3">
    <source>
        <dbReference type="Proteomes" id="UP000009149"/>
    </source>
</evidence>
<dbReference type="KEGG" id="min:Minf_2054"/>
<dbReference type="STRING" id="481448.Minf_2054"/>
<organism evidence="2 3">
    <name type="scientific">Methylacidiphilum infernorum (isolate V4)</name>
    <name type="common">Methylokorus infernorum (strain V4)</name>
    <dbReference type="NCBI Taxonomy" id="481448"/>
    <lineage>
        <taxon>Bacteria</taxon>
        <taxon>Pseudomonadati</taxon>
        <taxon>Verrucomicrobiota</taxon>
        <taxon>Methylacidiphilae</taxon>
        <taxon>Methylacidiphilales</taxon>
        <taxon>Methylacidiphilaceae</taxon>
        <taxon>Methylacidiphilum (ex Ratnadevi et al. 2023)</taxon>
    </lineage>
</organism>
<accession>B3DZ16</accession>
<proteinExistence type="predicted"/>
<feature type="region of interest" description="Disordered" evidence="1">
    <location>
        <begin position="1"/>
        <end position="39"/>
    </location>
</feature>
<evidence type="ECO:0000313" key="2">
    <source>
        <dbReference type="EMBL" id="ACD84108.1"/>
    </source>
</evidence>
<sequence length="39" mass="4413">MLKELGRLLKGQEQDSCSKPPETAGKREENLILSFDSTY</sequence>
<reference evidence="2 3" key="1">
    <citation type="journal article" date="2008" name="Biol. Direct">
        <title>Complete genome sequence of the extremely acidophilic methanotroph isolate V4, Methylacidiphilum infernorum, a representative of the bacterial phylum Verrucomicrobia.</title>
        <authorList>
            <person name="Hou S."/>
            <person name="Makarova K.S."/>
            <person name="Saw J.H."/>
            <person name="Senin P."/>
            <person name="Ly B.V."/>
            <person name="Zhou Z."/>
            <person name="Ren Y."/>
            <person name="Wang J."/>
            <person name="Galperin M.Y."/>
            <person name="Omelchenko M.V."/>
            <person name="Wolf Y.I."/>
            <person name="Yutin N."/>
            <person name="Koonin E.V."/>
            <person name="Stott M.B."/>
            <person name="Mountain B.W."/>
            <person name="Crowe M.A."/>
            <person name="Smirnova A.V."/>
            <person name="Dunfield P.F."/>
            <person name="Feng L."/>
            <person name="Wang L."/>
            <person name="Alam M."/>
        </authorList>
    </citation>
    <scope>NUCLEOTIDE SEQUENCE [LARGE SCALE GENOMIC DNA]</scope>
    <source>
        <strain evidence="3">Isolate V4</strain>
    </source>
</reference>
<dbReference type="AlphaFoldDB" id="B3DZ16"/>
<dbReference type="HOGENOM" id="CLU_3312574_0_0_0"/>
<dbReference type="EMBL" id="CP000975">
    <property type="protein sequence ID" value="ACD84108.1"/>
    <property type="molecule type" value="Genomic_DNA"/>
</dbReference>
<protein>
    <submittedName>
        <fullName evidence="2">Uncharacterized protein</fullName>
    </submittedName>
</protein>
<evidence type="ECO:0000256" key="1">
    <source>
        <dbReference type="SAM" id="MobiDB-lite"/>
    </source>
</evidence>
<dbReference type="Proteomes" id="UP000009149">
    <property type="component" value="Chromosome"/>
</dbReference>
<feature type="compositionally biased region" description="Basic and acidic residues" evidence="1">
    <location>
        <begin position="1"/>
        <end position="13"/>
    </location>
</feature>